<dbReference type="EMBL" id="CM037161">
    <property type="protein sequence ID" value="KAH7853262.1"/>
    <property type="molecule type" value="Genomic_DNA"/>
</dbReference>
<evidence type="ECO:0000313" key="1">
    <source>
        <dbReference type="EMBL" id="KAH7853262.1"/>
    </source>
</evidence>
<accession>A0ACB7YIR5</accession>
<evidence type="ECO:0000313" key="2">
    <source>
        <dbReference type="Proteomes" id="UP000828048"/>
    </source>
</evidence>
<reference evidence="1 2" key="1">
    <citation type="journal article" date="2021" name="Hortic Res">
        <title>High-quality reference genome and annotation aids understanding of berry development for evergreen blueberry (Vaccinium darrowii).</title>
        <authorList>
            <person name="Yu J."/>
            <person name="Hulse-Kemp A.M."/>
            <person name="Babiker E."/>
            <person name="Staton M."/>
        </authorList>
    </citation>
    <scope>NUCLEOTIDE SEQUENCE [LARGE SCALE GENOMIC DNA]</scope>
    <source>
        <strain evidence="2">cv. NJ 8807/NJ 8810</strain>
        <tissue evidence="1">Young leaf</tissue>
    </source>
</reference>
<name>A0ACB7YIR5_9ERIC</name>
<gene>
    <name evidence="1" type="ORF">Vadar_000652</name>
</gene>
<organism evidence="1 2">
    <name type="scientific">Vaccinium darrowii</name>
    <dbReference type="NCBI Taxonomy" id="229202"/>
    <lineage>
        <taxon>Eukaryota</taxon>
        <taxon>Viridiplantae</taxon>
        <taxon>Streptophyta</taxon>
        <taxon>Embryophyta</taxon>
        <taxon>Tracheophyta</taxon>
        <taxon>Spermatophyta</taxon>
        <taxon>Magnoliopsida</taxon>
        <taxon>eudicotyledons</taxon>
        <taxon>Gunneridae</taxon>
        <taxon>Pentapetalae</taxon>
        <taxon>asterids</taxon>
        <taxon>Ericales</taxon>
        <taxon>Ericaceae</taxon>
        <taxon>Vaccinioideae</taxon>
        <taxon>Vaccinieae</taxon>
        <taxon>Vaccinium</taxon>
    </lineage>
</organism>
<keyword evidence="2" id="KW-1185">Reference proteome</keyword>
<sequence length="154" mass="17290">MESRKSKNSILCNLDLAKEIHCYVIRQGVPLDMFLKSALIDVYFKCKNVEMAQNLFNRNTEMDIVIFTTMISGYVLNGMNFSALDVFRWLLLEQMRPNTVTLASVLPACAGLAALTLGKEIHGYILKKRLEGSCFLGSAISDMYSKCGRLDLAH</sequence>
<proteinExistence type="predicted"/>
<protein>
    <submittedName>
        <fullName evidence="1">Uncharacterized protein</fullName>
    </submittedName>
</protein>
<comment type="caution">
    <text evidence="1">The sequence shown here is derived from an EMBL/GenBank/DDBJ whole genome shotgun (WGS) entry which is preliminary data.</text>
</comment>
<dbReference type="Proteomes" id="UP000828048">
    <property type="component" value="Chromosome 11"/>
</dbReference>